<keyword evidence="7" id="KW-1185">Reference proteome</keyword>
<dbReference type="RefSeq" id="XP_066649850.1">
    <property type="nucleotide sequence ID" value="XM_066802042.1"/>
</dbReference>
<dbReference type="PANTHER" id="PTHR11717:SF7">
    <property type="entry name" value="LOW MOLECULAR WEIGHT PHOSPHOTYROSINE PROTEIN PHOSPHATASE"/>
    <property type="match status" value="1"/>
</dbReference>
<dbReference type="SUPFAM" id="SSF52788">
    <property type="entry name" value="Phosphotyrosine protein phosphatases I"/>
    <property type="match status" value="1"/>
</dbReference>
<protein>
    <submittedName>
        <fullName evidence="6">Phosphotyrosine protein phosphatase I superfamily</fullName>
    </submittedName>
</protein>
<organism evidence="6 7">
    <name type="scientific">Phyllosticta citribraziliensis</name>
    <dbReference type="NCBI Taxonomy" id="989973"/>
    <lineage>
        <taxon>Eukaryota</taxon>
        <taxon>Fungi</taxon>
        <taxon>Dikarya</taxon>
        <taxon>Ascomycota</taxon>
        <taxon>Pezizomycotina</taxon>
        <taxon>Dothideomycetes</taxon>
        <taxon>Dothideomycetes incertae sedis</taxon>
        <taxon>Botryosphaeriales</taxon>
        <taxon>Phyllostictaceae</taxon>
        <taxon>Phyllosticta</taxon>
    </lineage>
</organism>
<evidence type="ECO:0000313" key="6">
    <source>
        <dbReference type="EMBL" id="KAK7529270.1"/>
    </source>
</evidence>
<dbReference type="InterPro" id="IPR023485">
    <property type="entry name" value="Ptyr_pPase"/>
</dbReference>
<accession>A0ABR1L1Z9</accession>
<dbReference type="SMART" id="SM00226">
    <property type="entry name" value="LMWPc"/>
    <property type="match status" value="1"/>
</dbReference>
<evidence type="ECO:0000259" key="5">
    <source>
        <dbReference type="SMART" id="SM00226"/>
    </source>
</evidence>
<dbReference type="PRINTS" id="PR00719">
    <property type="entry name" value="LMWPTPASE"/>
</dbReference>
<dbReference type="EMBL" id="JBBPEH010000017">
    <property type="protein sequence ID" value="KAK7529270.1"/>
    <property type="molecule type" value="Genomic_DNA"/>
</dbReference>
<keyword evidence="3" id="KW-0904">Protein phosphatase</keyword>
<sequence length="229" mass="25855">MPQCVPAPQLGGPCSPAHLTQFSTSFHKPPVPLHSAPRLADYTEPFRRHANMTDKKPVSVLFVCLGNICRSTMAEGVFRSLTQHPPHPSIAKVDSCGTGAYHVGSLPDSRTLSTLNAHGITDYTHRARKFAYPDDFHTFDYIFAMDKENLEDLEELRERREKELKRQGKEAEASHMGKVMLFGAFAGEGRRSKQDEVVRDPYYGGNDGFEKAYVQVKRFSENFLKHLEE</sequence>
<dbReference type="InterPro" id="IPR050438">
    <property type="entry name" value="LMW_PTPase"/>
</dbReference>
<dbReference type="Gene3D" id="3.40.50.2300">
    <property type="match status" value="1"/>
</dbReference>
<keyword evidence="2" id="KW-0378">Hydrolase</keyword>
<feature type="domain" description="Phosphotyrosine protein phosphatase I" evidence="5">
    <location>
        <begin position="58"/>
        <end position="226"/>
    </location>
</feature>
<keyword evidence="4" id="KW-0175">Coiled coil</keyword>
<dbReference type="InterPro" id="IPR017867">
    <property type="entry name" value="Tyr_phospatase_low_mol_wt"/>
</dbReference>
<evidence type="ECO:0000313" key="7">
    <source>
        <dbReference type="Proteomes" id="UP001360953"/>
    </source>
</evidence>
<dbReference type="Proteomes" id="UP001360953">
    <property type="component" value="Unassembled WGS sequence"/>
</dbReference>
<dbReference type="GeneID" id="92034948"/>
<proteinExistence type="inferred from homology"/>
<evidence type="ECO:0000256" key="1">
    <source>
        <dbReference type="ARBA" id="ARBA00011063"/>
    </source>
</evidence>
<evidence type="ECO:0000256" key="3">
    <source>
        <dbReference type="ARBA" id="ARBA00022912"/>
    </source>
</evidence>
<comment type="similarity">
    <text evidence="1">Belongs to the low molecular weight phosphotyrosine protein phosphatase family.</text>
</comment>
<dbReference type="CDD" id="cd16343">
    <property type="entry name" value="LMWPTP"/>
    <property type="match status" value="1"/>
</dbReference>
<comment type="caution">
    <text evidence="6">The sequence shown here is derived from an EMBL/GenBank/DDBJ whole genome shotgun (WGS) entry which is preliminary data.</text>
</comment>
<evidence type="ECO:0000256" key="2">
    <source>
        <dbReference type="ARBA" id="ARBA00022801"/>
    </source>
</evidence>
<dbReference type="Pfam" id="PF01451">
    <property type="entry name" value="LMWPc"/>
    <property type="match status" value="1"/>
</dbReference>
<feature type="coiled-coil region" evidence="4">
    <location>
        <begin position="143"/>
        <end position="170"/>
    </location>
</feature>
<name>A0ABR1L1Z9_9PEZI</name>
<dbReference type="InterPro" id="IPR036196">
    <property type="entry name" value="Ptyr_pPase_sf"/>
</dbReference>
<dbReference type="PANTHER" id="PTHR11717">
    <property type="entry name" value="LOW MOLECULAR WEIGHT PROTEIN TYROSINE PHOSPHATASE"/>
    <property type="match status" value="1"/>
</dbReference>
<evidence type="ECO:0000256" key="4">
    <source>
        <dbReference type="SAM" id="Coils"/>
    </source>
</evidence>
<reference evidence="6 7" key="1">
    <citation type="submission" date="2024-04" db="EMBL/GenBank/DDBJ databases">
        <title>Phyllosticta paracitricarpa is synonymous to the EU quarantine fungus P. citricarpa based on phylogenomic analyses.</title>
        <authorList>
            <consortium name="Lawrence Berkeley National Laboratory"/>
            <person name="Van ingen-buijs V.A."/>
            <person name="Van westerhoven A.C."/>
            <person name="Haridas S."/>
            <person name="Skiadas P."/>
            <person name="Martin F."/>
            <person name="Groenewald J.Z."/>
            <person name="Crous P.W."/>
            <person name="Seidl M.F."/>
        </authorList>
    </citation>
    <scope>NUCLEOTIDE SEQUENCE [LARGE SCALE GENOMIC DNA]</scope>
    <source>
        <strain evidence="6 7">CPC 17464</strain>
    </source>
</reference>
<gene>
    <name evidence="6" type="ORF">J3D65DRAFT_642947</name>
</gene>